<sequence length="499" mass="57033">MEYESSMYLSPLTVILVAFIFGLWIKTSKSKGKNTDAPGPRGWPVIGNLLQLGKKPHETLTRLRRTYGDVYAIKMGSRETIVLNGLQTIRAALVKRAEDFAGRPDFYSFKFIANGNSMGFGDYGPRWKMHRRLAQNALAMFINKKNNPIEESICQEANVLANNLLQNGNNPIDPHTEIYLSVGSIICAICFGQRYKRDDPDFLHLVKMNDEFMAFAGAGNPVDIMPWMRHLTRRSFNTFLGILDSMNQFCNKKRQEHLDTYDPFYTRDVTDCLIQAVDETPNEEKEAVGLTDEHILTTVQELIGAGFDTIASTLQWCILYMMTNPQIQEMVHEEIRANVGLLRSPELDDMEKLPFTEACLLEAIRISCIFPFALPHSTTRDTQFQGYFIPDKTLVFVNMWSVSHDETIFSEPKKFDPYRFLTIEGEIDRTKLDNFLPFGAGRRKCPGEQLAKMEMFLFFATLMQRLKISQVSGDNVIVDSKYGLTLKPINFRSIVTKRI</sequence>
<dbReference type="PRINTS" id="PR00385">
    <property type="entry name" value="P450"/>
</dbReference>
<dbReference type="GO" id="GO:0005789">
    <property type="term" value="C:endoplasmic reticulum membrane"/>
    <property type="evidence" value="ECO:0007669"/>
    <property type="project" value="UniProtKB-SubCell"/>
</dbReference>
<proteinExistence type="inferred from homology"/>
<evidence type="ECO:0000256" key="14">
    <source>
        <dbReference type="PIRSR" id="PIRSR602401-1"/>
    </source>
</evidence>
<evidence type="ECO:0000256" key="16">
    <source>
        <dbReference type="SAM" id="Phobius"/>
    </source>
</evidence>
<evidence type="ECO:0000256" key="5">
    <source>
        <dbReference type="ARBA" id="ARBA00012109"/>
    </source>
</evidence>
<organism evidence="17 18">
    <name type="scientific">Patella caerulea</name>
    <name type="common">Rayed Mediterranean limpet</name>
    <dbReference type="NCBI Taxonomy" id="87958"/>
    <lineage>
        <taxon>Eukaryota</taxon>
        <taxon>Metazoa</taxon>
        <taxon>Spiralia</taxon>
        <taxon>Lophotrochozoa</taxon>
        <taxon>Mollusca</taxon>
        <taxon>Gastropoda</taxon>
        <taxon>Patellogastropoda</taxon>
        <taxon>Patelloidea</taxon>
        <taxon>Patellidae</taxon>
        <taxon>Patella</taxon>
    </lineage>
</organism>
<dbReference type="InterPro" id="IPR036396">
    <property type="entry name" value="Cyt_P450_sf"/>
</dbReference>
<dbReference type="Gene3D" id="1.10.630.10">
    <property type="entry name" value="Cytochrome P450"/>
    <property type="match status" value="1"/>
</dbReference>
<evidence type="ECO:0000256" key="12">
    <source>
        <dbReference type="ARBA" id="ARBA00023033"/>
    </source>
</evidence>
<keyword evidence="8" id="KW-0256">Endoplasmic reticulum</keyword>
<evidence type="ECO:0000256" key="13">
    <source>
        <dbReference type="ARBA" id="ARBA00023136"/>
    </source>
</evidence>
<evidence type="ECO:0000256" key="1">
    <source>
        <dbReference type="ARBA" id="ARBA00001971"/>
    </source>
</evidence>
<keyword evidence="7 14" id="KW-0479">Metal-binding</keyword>
<dbReference type="Pfam" id="PF00067">
    <property type="entry name" value="p450"/>
    <property type="match status" value="1"/>
</dbReference>
<dbReference type="FunFam" id="1.10.630.10:FF:000094">
    <property type="entry name" value="cytochrome P450 2J6-like"/>
    <property type="match status" value="1"/>
</dbReference>
<dbReference type="InterPro" id="IPR008066">
    <property type="entry name" value="Cyt_P450_E_grp-I_CYP1"/>
</dbReference>
<dbReference type="CDD" id="cd11028">
    <property type="entry name" value="CYP1"/>
    <property type="match status" value="1"/>
</dbReference>
<evidence type="ECO:0000256" key="2">
    <source>
        <dbReference type="ARBA" id="ARBA00004174"/>
    </source>
</evidence>
<dbReference type="GO" id="GO:0042448">
    <property type="term" value="P:progesterone metabolic process"/>
    <property type="evidence" value="ECO:0007669"/>
    <property type="project" value="TreeGrafter"/>
</dbReference>
<feature type="binding site" description="axial binding residue" evidence="14">
    <location>
        <position position="445"/>
    </location>
    <ligand>
        <name>heme</name>
        <dbReference type="ChEBI" id="CHEBI:30413"/>
    </ligand>
    <ligandPart>
        <name>Fe</name>
        <dbReference type="ChEBI" id="CHEBI:18248"/>
    </ligandPart>
</feature>
<dbReference type="InterPro" id="IPR017972">
    <property type="entry name" value="Cyt_P450_CS"/>
</dbReference>
<keyword evidence="16" id="KW-0812">Transmembrane</keyword>
<keyword evidence="10 15" id="KW-0560">Oxidoreductase</keyword>
<evidence type="ECO:0000256" key="10">
    <source>
        <dbReference type="ARBA" id="ARBA00023002"/>
    </source>
</evidence>
<dbReference type="EMBL" id="JAZGQO010000009">
    <property type="protein sequence ID" value="KAK6178489.1"/>
    <property type="molecule type" value="Genomic_DNA"/>
</dbReference>
<dbReference type="AlphaFoldDB" id="A0AAN8JP09"/>
<name>A0AAN8JP09_PATCE</name>
<keyword evidence="12 15" id="KW-0503">Monooxygenase</keyword>
<feature type="transmembrane region" description="Helical" evidence="16">
    <location>
        <begin position="6"/>
        <end position="25"/>
    </location>
</feature>
<dbReference type="PANTHER" id="PTHR24289">
    <property type="entry name" value="STEROID 17-ALPHA-HYDROXYLASE/17,20 LYASE"/>
    <property type="match status" value="1"/>
</dbReference>
<evidence type="ECO:0000313" key="17">
    <source>
        <dbReference type="EMBL" id="KAK6178489.1"/>
    </source>
</evidence>
<keyword evidence="9" id="KW-0492">Microsome</keyword>
<evidence type="ECO:0000256" key="7">
    <source>
        <dbReference type="ARBA" id="ARBA00022723"/>
    </source>
</evidence>
<comment type="caution">
    <text evidence="17">The sequence shown here is derived from an EMBL/GenBank/DDBJ whole genome shotgun (WGS) entry which is preliminary data.</text>
</comment>
<dbReference type="GO" id="GO:0005506">
    <property type="term" value="F:iron ion binding"/>
    <property type="evidence" value="ECO:0007669"/>
    <property type="project" value="InterPro"/>
</dbReference>
<evidence type="ECO:0000256" key="6">
    <source>
        <dbReference type="ARBA" id="ARBA00022617"/>
    </source>
</evidence>
<evidence type="ECO:0000313" key="18">
    <source>
        <dbReference type="Proteomes" id="UP001347796"/>
    </source>
</evidence>
<dbReference type="PANTHER" id="PTHR24289:SF21">
    <property type="entry name" value="CYTOCHROME P450 1A"/>
    <property type="match status" value="1"/>
</dbReference>
<dbReference type="PROSITE" id="PS00086">
    <property type="entry name" value="CYTOCHROME_P450"/>
    <property type="match status" value="1"/>
</dbReference>
<evidence type="ECO:0000256" key="9">
    <source>
        <dbReference type="ARBA" id="ARBA00022848"/>
    </source>
</evidence>
<evidence type="ECO:0000256" key="8">
    <source>
        <dbReference type="ARBA" id="ARBA00022824"/>
    </source>
</evidence>
<dbReference type="GO" id="GO:0042446">
    <property type="term" value="P:hormone biosynthetic process"/>
    <property type="evidence" value="ECO:0007669"/>
    <property type="project" value="TreeGrafter"/>
</dbReference>
<comment type="cofactor">
    <cofactor evidence="1 14">
        <name>heme</name>
        <dbReference type="ChEBI" id="CHEBI:30413"/>
    </cofactor>
</comment>
<keyword evidence="11 14" id="KW-0408">Iron</keyword>
<dbReference type="GO" id="GO:0004508">
    <property type="term" value="F:steroid 17-alpha-monooxygenase activity"/>
    <property type="evidence" value="ECO:0007669"/>
    <property type="project" value="TreeGrafter"/>
</dbReference>
<keyword evidence="16" id="KW-1133">Transmembrane helix</keyword>
<reference evidence="17 18" key="1">
    <citation type="submission" date="2024-01" db="EMBL/GenBank/DDBJ databases">
        <title>The genome of the rayed Mediterranean limpet Patella caerulea (Linnaeus, 1758).</title>
        <authorList>
            <person name="Anh-Thu Weber A."/>
            <person name="Halstead-Nussloch G."/>
        </authorList>
    </citation>
    <scope>NUCLEOTIDE SEQUENCE [LARGE SCALE GENOMIC DNA]</scope>
    <source>
        <strain evidence="17">AATW-2023a</strain>
        <tissue evidence="17">Whole specimen</tissue>
    </source>
</reference>
<comment type="subcellular location">
    <subcellularLocation>
        <location evidence="3">Endoplasmic reticulum membrane</location>
        <topology evidence="3">Peripheral membrane protein</topology>
    </subcellularLocation>
    <subcellularLocation>
        <location evidence="2">Microsome membrane</location>
        <topology evidence="2">Peripheral membrane protein</topology>
    </subcellularLocation>
</comment>
<keyword evidence="13 16" id="KW-0472">Membrane</keyword>
<gene>
    <name evidence="17" type="ORF">SNE40_013274</name>
</gene>
<evidence type="ECO:0000256" key="15">
    <source>
        <dbReference type="RuleBase" id="RU000461"/>
    </source>
</evidence>
<keyword evidence="6 14" id="KW-0349">Heme</keyword>
<dbReference type="EC" id="1.14.14.1" evidence="5"/>
<evidence type="ECO:0000256" key="4">
    <source>
        <dbReference type="ARBA" id="ARBA00010617"/>
    </source>
</evidence>
<dbReference type="SUPFAM" id="SSF48264">
    <property type="entry name" value="Cytochrome P450"/>
    <property type="match status" value="1"/>
</dbReference>
<keyword evidence="18" id="KW-1185">Reference proteome</keyword>
<accession>A0AAN8JP09</accession>
<protein>
    <recommendedName>
        <fullName evidence="5">unspecific monooxygenase</fullName>
        <ecNumber evidence="5">1.14.14.1</ecNumber>
    </recommendedName>
</protein>
<dbReference type="InterPro" id="IPR001128">
    <property type="entry name" value="Cyt_P450"/>
</dbReference>
<comment type="similarity">
    <text evidence="4 15">Belongs to the cytochrome P450 family.</text>
</comment>
<dbReference type="PRINTS" id="PR00463">
    <property type="entry name" value="EP450I"/>
</dbReference>
<evidence type="ECO:0000256" key="11">
    <source>
        <dbReference type="ARBA" id="ARBA00023004"/>
    </source>
</evidence>
<dbReference type="InterPro" id="IPR002401">
    <property type="entry name" value="Cyt_P450_E_grp-I"/>
</dbReference>
<dbReference type="Proteomes" id="UP001347796">
    <property type="component" value="Unassembled WGS sequence"/>
</dbReference>
<evidence type="ECO:0000256" key="3">
    <source>
        <dbReference type="ARBA" id="ARBA00004406"/>
    </source>
</evidence>
<dbReference type="PRINTS" id="PR01683">
    <property type="entry name" value="EP450ICYP1A"/>
</dbReference>
<dbReference type="GO" id="GO:0020037">
    <property type="term" value="F:heme binding"/>
    <property type="evidence" value="ECO:0007669"/>
    <property type="project" value="InterPro"/>
</dbReference>